<evidence type="ECO:0000256" key="2">
    <source>
        <dbReference type="ARBA" id="ARBA00001946"/>
    </source>
</evidence>
<keyword evidence="9 17" id="KW-0812">Transmembrane</keyword>
<evidence type="ECO:0000256" key="17">
    <source>
        <dbReference type="SAM" id="Phobius"/>
    </source>
</evidence>
<proteinExistence type="inferred from homology"/>
<dbReference type="PANTHER" id="PTHR13872:SF1">
    <property type="entry name" value="DOLICHYL-DIPHOSPHOOLIGOSACCHARIDE--PROTEIN GLYCOSYLTRANSFERASE SUBUNIT STT3B"/>
    <property type="match status" value="1"/>
</dbReference>
<dbReference type="EC" id="2.4.99.21" evidence="6"/>
<evidence type="ECO:0000256" key="11">
    <source>
        <dbReference type="ARBA" id="ARBA00022842"/>
    </source>
</evidence>
<feature type="domain" description="STT3/PglB/AglB core" evidence="19">
    <location>
        <begin position="625"/>
        <end position="674"/>
    </location>
</feature>
<feature type="transmembrane region" description="Helical" evidence="17">
    <location>
        <begin position="120"/>
        <end position="140"/>
    </location>
</feature>
<keyword evidence="11" id="KW-0460">Magnesium</keyword>
<comment type="catalytic activity">
    <reaction evidence="16">
        <text>an archaeal dolichyl phosphooligosaccharide + [protein]-L-asparagine = an archaeal dolichyl phosphate + a glycoprotein with the oligosaccharide chain attached by N-beta-D-glycosyl linkage to a protein L-asparagine.</text>
        <dbReference type="EC" id="2.4.99.21"/>
    </reaction>
</comment>
<dbReference type="InterPro" id="IPR003674">
    <property type="entry name" value="Oligo_trans_STT3"/>
</dbReference>
<evidence type="ECO:0000256" key="3">
    <source>
        <dbReference type="ARBA" id="ARBA00004127"/>
    </source>
</evidence>
<keyword evidence="10" id="KW-0479">Metal-binding</keyword>
<comment type="pathway">
    <text evidence="4">Protein modification; protein glycosylation.</text>
</comment>
<dbReference type="Pfam" id="PF21436">
    <property type="entry name" value="STT3-PglB_core"/>
    <property type="match status" value="1"/>
</dbReference>
<feature type="transmembrane region" description="Helical" evidence="17">
    <location>
        <begin position="550"/>
        <end position="570"/>
    </location>
</feature>
<keyword evidence="7" id="KW-0328">Glycosyltransferase</keyword>
<feature type="transmembrane region" description="Helical" evidence="17">
    <location>
        <begin position="488"/>
        <end position="504"/>
    </location>
</feature>
<dbReference type="Proteomes" id="UP000608579">
    <property type="component" value="Unassembled WGS sequence"/>
</dbReference>
<feature type="transmembrane region" description="Helical" evidence="17">
    <location>
        <begin position="300"/>
        <end position="318"/>
    </location>
</feature>
<feature type="transmembrane region" description="Helical" evidence="17">
    <location>
        <begin position="510"/>
        <end position="529"/>
    </location>
</feature>
<dbReference type="InterPro" id="IPR048307">
    <property type="entry name" value="STT3_N"/>
</dbReference>
<name>A0A832ZX87_CALS0</name>
<feature type="domain" description="Oligosaccharyl transferase STT3 N-terminal" evidence="18">
    <location>
        <begin position="143"/>
        <end position="519"/>
    </location>
</feature>
<dbReference type="AlphaFoldDB" id="A0A832ZX87"/>
<feature type="transmembrane region" description="Helical" evidence="17">
    <location>
        <begin position="190"/>
        <end position="209"/>
    </location>
</feature>
<evidence type="ECO:0000256" key="15">
    <source>
        <dbReference type="ARBA" id="ARBA00030679"/>
    </source>
</evidence>
<comment type="similarity">
    <text evidence="5">Belongs to the STT3 family.</text>
</comment>
<evidence type="ECO:0000256" key="14">
    <source>
        <dbReference type="ARBA" id="ARBA00023211"/>
    </source>
</evidence>
<evidence type="ECO:0000256" key="16">
    <source>
        <dbReference type="ARBA" id="ARBA00034066"/>
    </source>
</evidence>
<evidence type="ECO:0000256" key="7">
    <source>
        <dbReference type="ARBA" id="ARBA00022676"/>
    </source>
</evidence>
<evidence type="ECO:0000259" key="19">
    <source>
        <dbReference type="Pfam" id="PF21436"/>
    </source>
</evidence>
<keyword evidence="13 17" id="KW-0472">Membrane</keyword>
<organism evidence="20 21">
    <name type="scientific">Caldiarchaeum subterraneum</name>
    <dbReference type="NCBI Taxonomy" id="311458"/>
    <lineage>
        <taxon>Archaea</taxon>
        <taxon>Nitrososphaerota</taxon>
        <taxon>Candidatus Caldarchaeales</taxon>
        <taxon>Candidatus Caldarchaeaceae</taxon>
        <taxon>Candidatus Caldarchaeum</taxon>
    </lineage>
</organism>
<evidence type="ECO:0000313" key="21">
    <source>
        <dbReference type="Proteomes" id="UP000608579"/>
    </source>
</evidence>
<keyword evidence="14" id="KW-0464">Manganese</keyword>
<feature type="transmembrane region" description="Helical" evidence="17">
    <location>
        <begin position="277"/>
        <end position="293"/>
    </location>
</feature>
<keyword evidence="8" id="KW-0808">Transferase</keyword>
<dbReference type="GO" id="GO:0046872">
    <property type="term" value="F:metal ion binding"/>
    <property type="evidence" value="ECO:0007669"/>
    <property type="project" value="UniProtKB-KW"/>
</dbReference>
<dbReference type="PANTHER" id="PTHR13872">
    <property type="entry name" value="DOLICHYL-DIPHOSPHOOLIGOSACCHARIDE--PROTEIN GLYCOSYLTRANSFERASE SUBUNIT"/>
    <property type="match status" value="1"/>
</dbReference>
<feature type="transmembrane region" description="Helical" evidence="17">
    <location>
        <begin position="247"/>
        <end position="265"/>
    </location>
</feature>
<evidence type="ECO:0000259" key="18">
    <source>
        <dbReference type="Pfam" id="PF02516"/>
    </source>
</evidence>
<feature type="transmembrane region" description="Helical" evidence="17">
    <location>
        <begin position="460"/>
        <end position="481"/>
    </location>
</feature>
<accession>A0A832ZX87</accession>
<keyword evidence="12 17" id="KW-1133">Transmembrane helix</keyword>
<dbReference type="GO" id="GO:0012505">
    <property type="term" value="C:endomembrane system"/>
    <property type="evidence" value="ECO:0007669"/>
    <property type="project" value="UniProtKB-SubCell"/>
</dbReference>
<dbReference type="UniPathway" id="UPA00378"/>
<evidence type="ECO:0000256" key="13">
    <source>
        <dbReference type="ARBA" id="ARBA00023136"/>
    </source>
</evidence>
<evidence type="ECO:0000313" key="20">
    <source>
        <dbReference type="EMBL" id="HIQ30201.1"/>
    </source>
</evidence>
<evidence type="ECO:0000256" key="6">
    <source>
        <dbReference type="ARBA" id="ARBA00012602"/>
    </source>
</evidence>
<feature type="transmembrane region" description="Helical" evidence="17">
    <location>
        <begin position="324"/>
        <end position="340"/>
    </location>
</feature>
<dbReference type="EMBL" id="DQVM01000123">
    <property type="protein sequence ID" value="HIQ30201.1"/>
    <property type="molecule type" value="Genomic_DNA"/>
</dbReference>
<evidence type="ECO:0000256" key="1">
    <source>
        <dbReference type="ARBA" id="ARBA00001936"/>
    </source>
</evidence>
<dbReference type="InterPro" id="IPR048999">
    <property type="entry name" value="STT3-PglB_core"/>
</dbReference>
<dbReference type="Gene3D" id="3.40.50.12610">
    <property type="match status" value="1"/>
</dbReference>
<feature type="transmembrane region" description="Helical" evidence="17">
    <location>
        <begin position="65"/>
        <end position="83"/>
    </location>
</feature>
<sequence length="800" mass="89466">MNTLTAAWSKKTPGGLVTKPYISPLTARTVNPTANTVMTLSKPLLSTIETSLSNRWLGLRLAPRFILLRFLSSRMLVFILILGDWLKFKLFSVKIEGDTYVRFSLRSVSFIRHKLGGREVFLEVGILMLILSIAFIVRVLPIRWGVALSEFDPWVQFKEAKFVIDRGWGGFAEFFEWRDTKSWYPEGRDMAKTAFPGLPFSMAFIYNLFATAGVRMDPLELASLLPVVYGVVSVLAVYLIGRDMGGVPAGLAAGLFLAVNSAHIGRTHLGWFDDESFSIPLMLIGFLLFMRAIREDKITVRMAVYSLFAGLSLGLMAASWGAHKFPLAFIPLFSLFLALIGRYRTPILASTAITYIVYTLIAISVPKLSTGYLFSFTLFSGLLAIVLLALFEIAKRYFPENYRILLPFGIVAAGVVGLAVIILLRTVRLPSIKFLSVVIPGLRDLLPIVESVAENQISTWASLLLDLGLPLLLVPMGVYLMLRRRRDYDLFMLLFTVLSIYFASSMVRLSILAAPAVAVTAGFGFAMFFENFGRMLALQIKAKRRGASTPLGYGIVPPLLILLLLAYSMIPAAYGGLGIRGVSISPIDQGYQPVTIYASSVPVRGYEESWMRALTWMRDNLPPDAVVAAWWDYGYWITIIGNKTTLIDNATLNTTKIGEIAYAFMSNETTALGIFRKYDVTHVAIFVTHQPFNQGGRVLGRLLGFGEESKWIWMARIAAQVGYPVDENELHRNFVPTDAFWETLLGKMIPFKPQQIGTVIYHVYQQPQLENFRLVYSSSPPYQAISYVYIYEVIYPEELG</sequence>
<comment type="cofactor">
    <cofactor evidence="1">
        <name>Mn(2+)</name>
        <dbReference type="ChEBI" id="CHEBI:29035"/>
    </cofactor>
</comment>
<feature type="transmembrane region" description="Helical" evidence="17">
    <location>
        <begin position="404"/>
        <end position="424"/>
    </location>
</feature>
<comment type="subcellular location">
    <subcellularLocation>
        <location evidence="3">Endomembrane system</location>
        <topology evidence="3">Multi-pass membrane protein</topology>
    </subcellularLocation>
</comment>
<evidence type="ECO:0000256" key="4">
    <source>
        <dbReference type="ARBA" id="ARBA00004922"/>
    </source>
</evidence>
<feature type="transmembrane region" description="Helical" evidence="17">
    <location>
        <begin position="221"/>
        <end position="240"/>
    </location>
</feature>
<dbReference type="GO" id="GO:0016020">
    <property type="term" value="C:membrane"/>
    <property type="evidence" value="ECO:0007669"/>
    <property type="project" value="InterPro"/>
</dbReference>
<comment type="caution">
    <text evidence="20">The sequence shown here is derived from an EMBL/GenBank/DDBJ whole genome shotgun (WGS) entry which is preliminary data.</text>
</comment>
<protein>
    <recommendedName>
        <fullName evidence="6">dolichyl-phosphooligosaccharide-protein glycotransferase</fullName>
        <ecNumber evidence="6">2.4.99.21</ecNumber>
    </recommendedName>
    <alternativeName>
        <fullName evidence="15">Oligosaccharyl transferase</fullName>
    </alternativeName>
</protein>
<evidence type="ECO:0000256" key="9">
    <source>
        <dbReference type="ARBA" id="ARBA00022692"/>
    </source>
</evidence>
<dbReference type="Pfam" id="PF02516">
    <property type="entry name" value="STT3"/>
    <property type="match status" value="1"/>
</dbReference>
<evidence type="ECO:0000256" key="10">
    <source>
        <dbReference type="ARBA" id="ARBA00022723"/>
    </source>
</evidence>
<evidence type="ECO:0000256" key="5">
    <source>
        <dbReference type="ARBA" id="ARBA00010810"/>
    </source>
</evidence>
<reference evidence="20" key="1">
    <citation type="journal article" date="2020" name="ISME J.">
        <title>Gammaproteobacteria mediating utilization of methyl-, sulfur- and petroleum organic compounds in deep ocean hydrothermal plumes.</title>
        <authorList>
            <person name="Zhou Z."/>
            <person name="Liu Y."/>
            <person name="Pan J."/>
            <person name="Cron B.R."/>
            <person name="Toner B.M."/>
            <person name="Anantharaman K."/>
            <person name="Breier J.A."/>
            <person name="Dick G.J."/>
            <person name="Li M."/>
        </authorList>
    </citation>
    <scope>NUCLEOTIDE SEQUENCE</scope>
    <source>
        <strain evidence="20">SZUA-1515</strain>
    </source>
</reference>
<feature type="transmembrane region" description="Helical" evidence="17">
    <location>
        <begin position="347"/>
        <end position="365"/>
    </location>
</feature>
<feature type="transmembrane region" description="Helical" evidence="17">
    <location>
        <begin position="371"/>
        <end position="392"/>
    </location>
</feature>
<comment type="cofactor">
    <cofactor evidence="2">
        <name>Mg(2+)</name>
        <dbReference type="ChEBI" id="CHEBI:18420"/>
    </cofactor>
</comment>
<dbReference type="GO" id="GO:0004576">
    <property type="term" value="F:oligosaccharyl transferase activity"/>
    <property type="evidence" value="ECO:0007669"/>
    <property type="project" value="InterPro"/>
</dbReference>
<gene>
    <name evidence="20" type="ORF">EYH45_06530</name>
</gene>
<evidence type="ECO:0000256" key="8">
    <source>
        <dbReference type="ARBA" id="ARBA00022679"/>
    </source>
</evidence>
<evidence type="ECO:0000256" key="12">
    <source>
        <dbReference type="ARBA" id="ARBA00022989"/>
    </source>
</evidence>